<evidence type="ECO:0000313" key="2">
    <source>
        <dbReference type="Proteomes" id="UP000177130"/>
    </source>
</evidence>
<reference evidence="1 2" key="1">
    <citation type="journal article" date="2016" name="Nat. Commun.">
        <title>Thousands of microbial genomes shed light on interconnected biogeochemical processes in an aquifer system.</title>
        <authorList>
            <person name="Anantharaman K."/>
            <person name="Brown C.T."/>
            <person name="Hug L.A."/>
            <person name="Sharon I."/>
            <person name="Castelle C.J."/>
            <person name="Probst A.J."/>
            <person name="Thomas B.C."/>
            <person name="Singh A."/>
            <person name="Wilkins M.J."/>
            <person name="Karaoz U."/>
            <person name="Brodie E.L."/>
            <person name="Williams K.H."/>
            <person name="Hubbard S.S."/>
            <person name="Banfield J.F."/>
        </authorList>
    </citation>
    <scope>NUCLEOTIDE SEQUENCE [LARGE SCALE GENOMIC DNA]</scope>
</reference>
<name>A0A1G2MHP3_9BACT</name>
<protein>
    <submittedName>
        <fullName evidence="1">Uncharacterized protein</fullName>
    </submittedName>
</protein>
<dbReference type="EMBL" id="MHRK01000034">
    <property type="protein sequence ID" value="OHA23425.1"/>
    <property type="molecule type" value="Genomic_DNA"/>
</dbReference>
<dbReference type="AlphaFoldDB" id="A0A1G2MHP3"/>
<gene>
    <name evidence="1" type="ORF">A3C72_00455</name>
</gene>
<organism evidence="1 2">
    <name type="scientific">Candidatus Taylorbacteria bacterium RIFCSPHIGHO2_02_FULL_43_32b</name>
    <dbReference type="NCBI Taxonomy" id="1802306"/>
    <lineage>
        <taxon>Bacteria</taxon>
        <taxon>Candidatus Tayloriibacteriota</taxon>
    </lineage>
</organism>
<accession>A0A1G2MHP3</accession>
<proteinExistence type="predicted"/>
<dbReference type="Proteomes" id="UP000177130">
    <property type="component" value="Unassembled WGS sequence"/>
</dbReference>
<sequence length="68" mass="7363">MIISFILQGNINFDTYRPVVSSVLEDLLAMASQLACPAVSTLYCPGFHALNSHNLDVSRLSAIKKPLG</sequence>
<evidence type="ECO:0000313" key="1">
    <source>
        <dbReference type="EMBL" id="OHA23425.1"/>
    </source>
</evidence>
<comment type="caution">
    <text evidence="1">The sequence shown here is derived from an EMBL/GenBank/DDBJ whole genome shotgun (WGS) entry which is preliminary data.</text>
</comment>